<gene>
    <name evidence="4" type="ORF">GCM10009675_27110</name>
</gene>
<evidence type="ECO:0000313" key="4">
    <source>
        <dbReference type="EMBL" id="GAA1206565.1"/>
    </source>
</evidence>
<proteinExistence type="predicted"/>
<dbReference type="Proteomes" id="UP001500467">
    <property type="component" value="Unassembled WGS sequence"/>
</dbReference>
<dbReference type="Pfam" id="PF13692">
    <property type="entry name" value="Glyco_trans_1_4"/>
    <property type="match status" value="1"/>
</dbReference>
<evidence type="ECO:0000259" key="3">
    <source>
        <dbReference type="Pfam" id="PF13579"/>
    </source>
</evidence>
<organism evidence="4 5">
    <name type="scientific">Prauserella alba</name>
    <dbReference type="NCBI Taxonomy" id="176898"/>
    <lineage>
        <taxon>Bacteria</taxon>
        <taxon>Bacillati</taxon>
        <taxon>Actinomycetota</taxon>
        <taxon>Actinomycetes</taxon>
        <taxon>Pseudonocardiales</taxon>
        <taxon>Pseudonocardiaceae</taxon>
        <taxon>Prauserella</taxon>
    </lineage>
</organism>
<dbReference type="SUPFAM" id="SSF53756">
    <property type="entry name" value="UDP-Glycosyltransferase/glycogen phosphorylase"/>
    <property type="match status" value="1"/>
</dbReference>
<sequence>MGMHVAVAGGSRPEPVPAPPRHIVQLANFYGPRSGGLRTALHHLGAGYVASGHRVTLVVPGRRHDDTTLPDGVRRLTLPAPRIPGTGGYRAVDPLRVRALLRQLRPDLLEVSDRLTLRGMGVWARDHGVPSVVISHERLDRLLQQFLLPRPLAERAADAANRRMARSYDTVVCTTAFARGEFDRIGAPNVRRVPLGVDLATFTPERRDGDWRRDLAGGADALLVHCGRLSPEKHVERSVDTIAELAESGVNVRLVVAGDGPRRRALERRARGLPVRFLGHLPRRDDVARLLASADVSLAPGPHETFGLAALEALASGTPVVVSESSALREIVRPGCGAAVADRACAFAGAVTGLLGSPEPLRRRLARARAEEFTWLRSVDGMLRVLTSA</sequence>
<dbReference type="EMBL" id="BAAALM010000008">
    <property type="protein sequence ID" value="GAA1206565.1"/>
    <property type="molecule type" value="Genomic_DNA"/>
</dbReference>
<keyword evidence="1" id="KW-0328">Glycosyltransferase</keyword>
<dbReference type="Pfam" id="PF13579">
    <property type="entry name" value="Glyco_trans_4_4"/>
    <property type="match status" value="1"/>
</dbReference>
<keyword evidence="2" id="KW-0808">Transferase</keyword>
<accession>A0ABP4FYD5</accession>
<comment type="caution">
    <text evidence="4">The sequence shown here is derived from an EMBL/GenBank/DDBJ whole genome shotgun (WGS) entry which is preliminary data.</text>
</comment>
<name>A0ABP4FYD5_9PSEU</name>
<dbReference type="PANTHER" id="PTHR45947:SF3">
    <property type="entry name" value="SULFOQUINOVOSYL TRANSFERASE SQD2"/>
    <property type="match status" value="1"/>
</dbReference>
<feature type="domain" description="Glycosyltransferase subfamily 4-like N-terminal" evidence="3">
    <location>
        <begin position="35"/>
        <end position="195"/>
    </location>
</feature>
<evidence type="ECO:0000256" key="2">
    <source>
        <dbReference type="ARBA" id="ARBA00022679"/>
    </source>
</evidence>
<evidence type="ECO:0000256" key="1">
    <source>
        <dbReference type="ARBA" id="ARBA00022676"/>
    </source>
</evidence>
<dbReference type="InterPro" id="IPR028098">
    <property type="entry name" value="Glyco_trans_4-like_N"/>
</dbReference>
<protein>
    <submittedName>
        <fullName evidence="4">Glycosyltransferase family 1 protein</fullName>
    </submittedName>
</protein>
<dbReference type="InterPro" id="IPR050194">
    <property type="entry name" value="Glycosyltransferase_grp1"/>
</dbReference>
<dbReference type="PANTHER" id="PTHR45947">
    <property type="entry name" value="SULFOQUINOVOSYL TRANSFERASE SQD2"/>
    <property type="match status" value="1"/>
</dbReference>
<dbReference type="Gene3D" id="3.40.50.2000">
    <property type="entry name" value="Glycogen Phosphorylase B"/>
    <property type="match status" value="2"/>
</dbReference>
<reference evidence="5" key="1">
    <citation type="journal article" date="2019" name="Int. J. Syst. Evol. Microbiol.">
        <title>The Global Catalogue of Microorganisms (GCM) 10K type strain sequencing project: providing services to taxonomists for standard genome sequencing and annotation.</title>
        <authorList>
            <consortium name="The Broad Institute Genomics Platform"/>
            <consortium name="The Broad Institute Genome Sequencing Center for Infectious Disease"/>
            <person name="Wu L."/>
            <person name="Ma J."/>
        </authorList>
    </citation>
    <scope>NUCLEOTIDE SEQUENCE [LARGE SCALE GENOMIC DNA]</scope>
    <source>
        <strain evidence="5">JCM 13022</strain>
    </source>
</reference>
<evidence type="ECO:0000313" key="5">
    <source>
        <dbReference type="Proteomes" id="UP001500467"/>
    </source>
</evidence>
<keyword evidence="5" id="KW-1185">Reference proteome</keyword>